<feature type="compositionally biased region" description="Basic and acidic residues" evidence="1">
    <location>
        <begin position="44"/>
        <end position="53"/>
    </location>
</feature>
<dbReference type="AlphaFoldDB" id="A0A939MMR9"/>
<sequence>MNERPERRKPGGSRDGKKSGGSRDGQQSGRRRDSQRSGSGARGGTDRDRDRTGYGRGGSRGGGRSDRGGRDREFTEAERLQHELRPVRAEHQDPEIPEEVRAKDLPPGARNELKTLQAETQELVARHLVMVAALIEDNPELAHRHAISASRRAGRIPVVRETLAATAYRIGDFALTLRELRTHRRLSGSQRNIALIVEAERALGRPQRAIEAGHEADPQQLSPEERAQLAIAMSGARFDLGQMQQALLELEIPELDPTRAYPYSPELFAAYAAILEELGREGDAAVWRNRAEYAEEALQSRLAASDQLEVLEIIEMEDPATD</sequence>
<dbReference type="EMBL" id="JAGDYM010000016">
    <property type="protein sequence ID" value="MBO1903080.1"/>
    <property type="molecule type" value="Genomic_DNA"/>
</dbReference>
<reference evidence="2" key="1">
    <citation type="submission" date="2021-03" db="EMBL/GenBank/DDBJ databases">
        <title>Leucobacter chromiisoli sp. nov., isolated from chromium-containing soil of chemical plant.</title>
        <authorList>
            <person name="Xu Z."/>
        </authorList>
    </citation>
    <scope>NUCLEOTIDE SEQUENCE</scope>
    <source>
        <strain evidence="2">S27</strain>
    </source>
</reference>
<organism evidence="2 3">
    <name type="scientific">Leucobacter weissii</name>
    <dbReference type="NCBI Taxonomy" id="1983706"/>
    <lineage>
        <taxon>Bacteria</taxon>
        <taxon>Bacillati</taxon>
        <taxon>Actinomycetota</taxon>
        <taxon>Actinomycetes</taxon>
        <taxon>Micrococcales</taxon>
        <taxon>Microbacteriaceae</taxon>
        <taxon>Leucobacter</taxon>
    </lineage>
</organism>
<protein>
    <submittedName>
        <fullName evidence="2">Uncharacterized protein</fullName>
    </submittedName>
</protein>
<dbReference type="RefSeq" id="WP_208098824.1">
    <property type="nucleotide sequence ID" value="NZ_JAGDYM010000016.1"/>
</dbReference>
<name>A0A939MMR9_9MICO</name>
<evidence type="ECO:0000313" key="2">
    <source>
        <dbReference type="EMBL" id="MBO1903080.1"/>
    </source>
</evidence>
<feature type="compositionally biased region" description="Basic and acidic residues" evidence="1">
    <location>
        <begin position="63"/>
        <end position="104"/>
    </location>
</feature>
<dbReference type="Proteomes" id="UP000664382">
    <property type="component" value="Unassembled WGS sequence"/>
</dbReference>
<accession>A0A939MMR9</accession>
<feature type="compositionally biased region" description="Basic and acidic residues" evidence="1">
    <location>
        <begin position="1"/>
        <end position="18"/>
    </location>
</feature>
<evidence type="ECO:0000313" key="3">
    <source>
        <dbReference type="Proteomes" id="UP000664382"/>
    </source>
</evidence>
<comment type="caution">
    <text evidence="2">The sequence shown here is derived from an EMBL/GenBank/DDBJ whole genome shotgun (WGS) entry which is preliminary data.</text>
</comment>
<proteinExistence type="predicted"/>
<keyword evidence="3" id="KW-1185">Reference proteome</keyword>
<feature type="region of interest" description="Disordered" evidence="1">
    <location>
        <begin position="1"/>
        <end position="108"/>
    </location>
</feature>
<gene>
    <name evidence="2" type="ORF">J4H92_14130</name>
</gene>
<evidence type="ECO:0000256" key="1">
    <source>
        <dbReference type="SAM" id="MobiDB-lite"/>
    </source>
</evidence>